<keyword evidence="1" id="KW-0812">Transmembrane</keyword>
<comment type="caution">
    <text evidence="2">The sequence shown here is derived from an EMBL/GenBank/DDBJ whole genome shotgun (WGS) entry which is preliminary data.</text>
</comment>
<dbReference type="RefSeq" id="WP_148453627.1">
    <property type="nucleotide sequence ID" value="NZ_VSFC01000020.1"/>
</dbReference>
<proteinExistence type="predicted"/>
<evidence type="ECO:0000313" key="3">
    <source>
        <dbReference type="Proteomes" id="UP000324550"/>
    </source>
</evidence>
<protein>
    <submittedName>
        <fullName evidence="2">Uncharacterized protein</fullName>
    </submittedName>
</protein>
<keyword evidence="1" id="KW-1133">Transmembrane helix</keyword>
<evidence type="ECO:0000256" key="1">
    <source>
        <dbReference type="SAM" id="Phobius"/>
    </source>
</evidence>
<accession>A0A5D0GGH2</accession>
<sequence length="246" mass="27723">MAPIKFEENIKDKLENRTLQPTSQAWNTLSNKLDADAKKSSKKIVWWLGIAASLVGILFMVNIFNSTSDINNSESIIVNTEDQKGENFQDKSIKESNLTKVVIEDSKTEIEHLVEMNTTSKSLTNNVVVNKKNQINKGSITEVEPNVESEIVIDKPILVLSTSEVELAQNENQESIKKTKTNIDALLSKAQQNLTNKNHIKSYSIDPDALLQDVEQDLDESFRAKVFETIKTNYKRVKTAVAERND</sequence>
<dbReference type="OrthoDB" id="1247025at2"/>
<feature type="transmembrane region" description="Helical" evidence="1">
    <location>
        <begin position="44"/>
        <end position="64"/>
    </location>
</feature>
<dbReference type="AlphaFoldDB" id="A0A5D0GGH2"/>
<keyword evidence="1" id="KW-0472">Membrane</keyword>
<organism evidence="2 3">
    <name type="scientific">Formosa maritima</name>
    <dbReference type="NCBI Taxonomy" id="2592046"/>
    <lineage>
        <taxon>Bacteria</taxon>
        <taxon>Pseudomonadati</taxon>
        <taxon>Bacteroidota</taxon>
        <taxon>Flavobacteriia</taxon>
        <taxon>Flavobacteriales</taxon>
        <taxon>Flavobacteriaceae</taxon>
        <taxon>Formosa</taxon>
    </lineage>
</organism>
<dbReference type="EMBL" id="VSFC01000020">
    <property type="protein sequence ID" value="TYA57986.1"/>
    <property type="molecule type" value="Genomic_DNA"/>
</dbReference>
<dbReference type="Proteomes" id="UP000324550">
    <property type="component" value="Unassembled WGS sequence"/>
</dbReference>
<name>A0A5D0GGH2_9FLAO</name>
<evidence type="ECO:0000313" key="2">
    <source>
        <dbReference type="EMBL" id="TYA57986.1"/>
    </source>
</evidence>
<keyword evidence="3" id="KW-1185">Reference proteome</keyword>
<reference evidence="2 3" key="1">
    <citation type="submission" date="2019-08" db="EMBL/GenBank/DDBJ databases">
        <title>Formosa sediminis sp. nov., isolated from marine sediment.</title>
        <authorList>
            <person name="Cao W.R."/>
        </authorList>
    </citation>
    <scope>NUCLEOTIDE SEQUENCE [LARGE SCALE GENOMIC DNA]</scope>
    <source>
        <strain evidence="2 3">1494</strain>
    </source>
</reference>
<gene>
    <name evidence="2" type="ORF">FVF61_04020</name>
</gene>